<feature type="region of interest" description="Disordered" evidence="1">
    <location>
        <begin position="18"/>
        <end position="103"/>
    </location>
</feature>
<evidence type="ECO:0000313" key="3">
    <source>
        <dbReference type="Proteomes" id="UP001447188"/>
    </source>
</evidence>
<name>A0ABR3GEM3_9PEZI</name>
<comment type="caution">
    <text evidence="2">The sequence shown here is derived from an EMBL/GenBank/DDBJ whole genome shotgun (WGS) entry which is preliminary data.</text>
</comment>
<accession>A0ABR3GEM3</accession>
<gene>
    <name evidence="2" type="ORF">Q9L58_006686</name>
</gene>
<reference evidence="2 3" key="1">
    <citation type="submission" date="2024-02" db="EMBL/GenBank/DDBJ databases">
        <title>Discinaceae phylogenomics.</title>
        <authorList>
            <person name="Dirks A.C."/>
            <person name="James T.Y."/>
        </authorList>
    </citation>
    <scope>NUCLEOTIDE SEQUENCE [LARGE SCALE GENOMIC DNA]</scope>
    <source>
        <strain evidence="2 3">ACD0624</strain>
    </source>
</reference>
<evidence type="ECO:0000256" key="1">
    <source>
        <dbReference type="SAM" id="MobiDB-lite"/>
    </source>
</evidence>
<dbReference type="Pfam" id="PF09692">
    <property type="entry name" value="Arb1"/>
    <property type="match status" value="1"/>
</dbReference>
<dbReference type="EMBL" id="JBBBZM010000096">
    <property type="protein sequence ID" value="KAL0634365.1"/>
    <property type="molecule type" value="Genomic_DNA"/>
</dbReference>
<evidence type="ECO:0000313" key="2">
    <source>
        <dbReference type="EMBL" id="KAL0634365.1"/>
    </source>
</evidence>
<protein>
    <submittedName>
        <fullName evidence="2">Uncharacterized protein</fullName>
    </submittedName>
</protein>
<dbReference type="InterPro" id="IPR018606">
    <property type="entry name" value="Arb1"/>
</dbReference>
<feature type="compositionally biased region" description="Basic residues" evidence="1">
    <location>
        <begin position="75"/>
        <end position="88"/>
    </location>
</feature>
<dbReference type="Proteomes" id="UP001447188">
    <property type="component" value="Unassembled WGS sequence"/>
</dbReference>
<keyword evidence="3" id="KW-1185">Reference proteome</keyword>
<proteinExistence type="predicted"/>
<organism evidence="2 3">
    <name type="scientific">Discina gigas</name>
    <dbReference type="NCBI Taxonomy" id="1032678"/>
    <lineage>
        <taxon>Eukaryota</taxon>
        <taxon>Fungi</taxon>
        <taxon>Dikarya</taxon>
        <taxon>Ascomycota</taxon>
        <taxon>Pezizomycotina</taxon>
        <taxon>Pezizomycetes</taxon>
        <taxon>Pezizales</taxon>
        <taxon>Discinaceae</taxon>
        <taxon>Discina</taxon>
    </lineage>
</organism>
<sequence length="495" mass="55242">MALIDANMKDLHVSFKGLDVDSAPGDDLVVDGPVPSIEEEWKPDVESNGGDAEIVNDDNKPEVSSNTQAGEEAPKKKKKKKRKSKGSRKFPPPTGFEDNFVDGPMTPDVSAVESEIYDPSKPFTERIETCIQRYRARRKFDPVRLQIFSTYLNLGGVSTGPKAFSGGLDIKNNDDLDAEQIQKMTATEFVPAGMKNDEDGDWDVDFEYVVRGFLSHKVPYVLGYMKFEELELSAKVVRNFLNYVMYHSVAPEYTASILAARDICDLAEKELILCRQVSSRLPGKFNMACSTLFGGYYKGMQDETMTWDAGLASDVGLTDAQALAIFNAGMEKRGTAFQKEMRERTKLVKGEFLAVEVTGIVFAGTSGVTKPLPKDIEDEITALKEEEKRIGESKLPGMDKLPQYNDTGLNALGRLLVKVWVPEGPEEQEAVETELDEFEIWLEMEVLQYCFVGMHLEAKMHTMSSGIIWIDSVTAVQCSFFLRLDSPDKESDEDD</sequence>